<feature type="chain" id="PRO_5009923451" description="3-keto-alpha-glucoside-1,2-lyase/3-keto-2-hydroxy-glucal hydratase domain-containing protein" evidence="1">
    <location>
        <begin position="26"/>
        <end position="315"/>
    </location>
</feature>
<dbReference type="InterPro" id="IPR010496">
    <property type="entry name" value="AL/BT2_dom"/>
</dbReference>
<dbReference type="STRING" id="1055723.SAMN05216293_3265"/>
<organism evidence="4 5">
    <name type="scientific">Flagellimonas taeanensis</name>
    <dbReference type="NCBI Taxonomy" id="1005926"/>
    <lineage>
        <taxon>Bacteria</taxon>
        <taxon>Pseudomonadati</taxon>
        <taxon>Bacteroidota</taxon>
        <taxon>Flavobacteriia</taxon>
        <taxon>Flavobacteriales</taxon>
        <taxon>Flavobacteriaceae</taxon>
        <taxon>Flagellimonas</taxon>
    </lineage>
</organism>
<proteinExistence type="predicted"/>
<dbReference type="OrthoDB" id="190957at2"/>
<dbReference type="EMBL" id="FOKU01000008">
    <property type="protein sequence ID" value="SFC28091.1"/>
    <property type="molecule type" value="Genomic_DNA"/>
</dbReference>
<accession>A0A1M6ZW37</accession>
<keyword evidence="6" id="KW-1185">Reference proteome</keyword>
<dbReference type="AlphaFoldDB" id="A0A1M6ZW37"/>
<dbReference type="Proteomes" id="UP000184031">
    <property type="component" value="Unassembled WGS sequence"/>
</dbReference>
<dbReference type="Proteomes" id="UP000198940">
    <property type="component" value="Unassembled WGS sequence"/>
</dbReference>
<evidence type="ECO:0000313" key="5">
    <source>
        <dbReference type="Proteomes" id="UP000184031"/>
    </source>
</evidence>
<evidence type="ECO:0000256" key="1">
    <source>
        <dbReference type="SAM" id="SignalP"/>
    </source>
</evidence>
<evidence type="ECO:0000313" key="4">
    <source>
        <dbReference type="EMBL" id="SHL34718.1"/>
    </source>
</evidence>
<reference evidence="4 5" key="1">
    <citation type="submission" date="2016-11" db="EMBL/GenBank/DDBJ databases">
        <authorList>
            <person name="Varghese N."/>
            <person name="Submissions S."/>
        </authorList>
    </citation>
    <scope>NUCLEOTIDE SEQUENCE [LARGE SCALE GENOMIC DNA]</scope>
    <source>
        <strain evidence="4 5">CGMCC 1.12174</strain>
        <strain evidence="3 6">DSM 26351</strain>
    </source>
</reference>
<protein>
    <recommendedName>
        <fullName evidence="2">3-keto-alpha-glucoside-1,2-lyase/3-keto-2-hydroxy-glucal hydratase domain-containing protein</fullName>
    </recommendedName>
</protein>
<comment type="caution">
    <text evidence="4">The sequence shown here is derived from an EMBL/GenBank/DDBJ whole genome shotgun (WGS) entry which is preliminary data.</text>
</comment>
<evidence type="ECO:0000313" key="3">
    <source>
        <dbReference type="EMBL" id="SFC28091.1"/>
    </source>
</evidence>
<keyword evidence="1" id="KW-0732">Signal</keyword>
<feature type="signal peptide" evidence="1">
    <location>
        <begin position="1"/>
        <end position="25"/>
    </location>
</feature>
<sequence>MTFFKNSLRILICTMIMSATLGLHAQKSYPLEGRWDLEMDFMGRTAPSWLEIRHSGNATLIGRFVFAFGSARPIAEVKTYGDNKFTFSIPNQWEPKGSDMIFHGELTDGKLKGTLIYTDGSVLNWTGVKAPKLAYTENPKWDKPLNIFNGKDLTGWHVDGEKNQWVVKDGILTSPESGSNLITDEKFEDFKLHVEFRYPKGSNSGIYLRGRYELQIEDDKGLDPMDIYIGGVYGFLEPNENAAKDAGEWQTYDITLIGRRVTVTLNGKTVITDATIPGITGGALDSMEGEPGPFMIQGDHGPIEYRSFVVTPRKK</sequence>
<name>A0A1M6ZW37_9FLAO</name>
<dbReference type="Pfam" id="PF06439">
    <property type="entry name" value="3keto-disac_hyd"/>
    <property type="match status" value="1"/>
</dbReference>
<dbReference type="Gene3D" id="2.60.120.560">
    <property type="entry name" value="Exo-inulinase, domain 1"/>
    <property type="match status" value="1"/>
</dbReference>
<evidence type="ECO:0000313" key="6">
    <source>
        <dbReference type="Proteomes" id="UP000198940"/>
    </source>
</evidence>
<dbReference type="EMBL" id="FRAT01000009">
    <property type="protein sequence ID" value="SHL34718.1"/>
    <property type="molecule type" value="Genomic_DNA"/>
</dbReference>
<gene>
    <name evidence="3" type="ORF">SAMN04487891_108102</name>
    <name evidence="4" type="ORF">SAMN05216293_3265</name>
</gene>
<evidence type="ECO:0000259" key="2">
    <source>
        <dbReference type="Pfam" id="PF06439"/>
    </source>
</evidence>
<feature type="domain" description="3-keto-alpha-glucoside-1,2-lyase/3-keto-2-hydroxy-glucal hydratase" evidence="2">
    <location>
        <begin position="146"/>
        <end position="309"/>
    </location>
</feature>
<dbReference type="GO" id="GO:0016787">
    <property type="term" value="F:hydrolase activity"/>
    <property type="evidence" value="ECO:0007669"/>
    <property type="project" value="InterPro"/>
</dbReference>